<dbReference type="STRING" id="1798370.A2Z00_03615"/>
<evidence type="ECO:0000256" key="3">
    <source>
        <dbReference type="PROSITE-ProRule" id="PRU00409"/>
    </source>
</evidence>
<reference evidence="5 6" key="1">
    <citation type="journal article" date="2016" name="Nat. Commun.">
        <title>Thousands of microbial genomes shed light on interconnected biogeochemical processes in an aquifer system.</title>
        <authorList>
            <person name="Anantharaman K."/>
            <person name="Brown C.T."/>
            <person name="Hug L.A."/>
            <person name="Sharon I."/>
            <person name="Castelle C.J."/>
            <person name="Probst A.J."/>
            <person name="Thomas B.C."/>
            <person name="Singh A."/>
            <person name="Wilkins M.J."/>
            <person name="Karaoz U."/>
            <person name="Brodie E.L."/>
            <person name="Williams K.H."/>
            <person name="Hubbard S.S."/>
            <person name="Banfield J.F."/>
        </authorList>
    </citation>
    <scope>NUCLEOTIDE SEQUENCE [LARGE SCALE GENOMIC DNA]</scope>
</reference>
<keyword evidence="3" id="KW-0547">Nucleotide-binding</keyword>
<dbReference type="Gene3D" id="3.30.470.20">
    <property type="entry name" value="ATP-grasp fold, B domain"/>
    <property type="match status" value="1"/>
</dbReference>
<dbReference type="GO" id="GO:0046872">
    <property type="term" value="F:metal ion binding"/>
    <property type="evidence" value="ECO:0007669"/>
    <property type="project" value="InterPro"/>
</dbReference>
<dbReference type="GO" id="GO:0005524">
    <property type="term" value="F:ATP binding"/>
    <property type="evidence" value="ECO:0007669"/>
    <property type="project" value="UniProtKB-UniRule"/>
</dbReference>
<name>A0A1F5ZGR8_9BACT</name>
<proteinExistence type="inferred from homology"/>
<comment type="caution">
    <text evidence="5">The sequence shown here is derived from an EMBL/GenBank/DDBJ whole genome shotgun (WGS) entry which is preliminary data.</text>
</comment>
<dbReference type="SUPFAM" id="SSF56059">
    <property type="entry name" value="Glutathione synthetase ATP-binding domain-like"/>
    <property type="match status" value="1"/>
</dbReference>
<evidence type="ECO:0000256" key="2">
    <source>
        <dbReference type="ARBA" id="ARBA00022598"/>
    </source>
</evidence>
<dbReference type="AlphaFoldDB" id="A0A1F5ZGR8"/>
<dbReference type="Proteomes" id="UP000177268">
    <property type="component" value="Unassembled WGS sequence"/>
</dbReference>
<dbReference type="EMBL" id="MFIZ01000018">
    <property type="protein sequence ID" value="OGG11706.1"/>
    <property type="molecule type" value="Genomic_DNA"/>
</dbReference>
<dbReference type="PROSITE" id="PS50975">
    <property type="entry name" value="ATP_GRASP"/>
    <property type="match status" value="1"/>
</dbReference>
<dbReference type="Pfam" id="PF07478">
    <property type="entry name" value="Dala_Dala_lig_C"/>
    <property type="match status" value="1"/>
</dbReference>
<organism evidence="5 6">
    <name type="scientific">Candidatus Gottesmanbacteria bacterium RBG_13_45_10</name>
    <dbReference type="NCBI Taxonomy" id="1798370"/>
    <lineage>
        <taxon>Bacteria</taxon>
        <taxon>Candidatus Gottesmaniibacteriota</taxon>
    </lineage>
</organism>
<dbReference type="InterPro" id="IPR013815">
    <property type="entry name" value="ATP_grasp_subdomain_1"/>
</dbReference>
<evidence type="ECO:0000256" key="1">
    <source>
        <dbReference type="ARBA" id="ARBA00010871"/>
    </source>
</evidence>
<dbReference type="InterPro" id="IPR011095">
    <property type="entry name" value="Dala_Dala_lig_C"/>
</dbReference>
<dbReference type="Gene3D" id="3.30.1490.20">
    <property type="entry name" value="ATP-grasp fold, A domain"/>
    <property type="match status" value="1"/>
</dbReference>
<gene>
    <name evidence="5" type="ORF">A2Z00_03615</name>
</gene>
<evidence type="ECO:0000313" key="6">
    <source>
        <dbReference type="Proteomes" id="UP000177268"/>
    </source>
</evidence>
<keyword evidence="2" id="KW-0436">Ligase</keyword>
<sequence>MVMDKPDTNDTKPEKVQVTVAEAKPREKVVLSSDKDALKRINLVAVAHSHVERDMFPTQEAYEAEFEVEERAREVVEEIKKLGVNAKAYPGDQYLLTNLLVDKPDFVLNLVDTLKGKDSLQTSVPAALELSNIPYTGAGMEGLVIGNNRNLVKHLLVSYQIDTPDFQFIRRVGTQVDDSLGLPLIVKLNESGGSVGINNKAVQETLKDAQKKVDDMIGTYKIPVIVERFIDGREITAVVYDDGTKNHVFLGEKVFRNKVDGRHYFTSFESYDDPHGAYRYKSVDEPLASKIAPLVVRAFNGLSNKDYAKFDIRVDEKGTPYFTDCNPNTAFGPDKGLPFTEVLTLNDISFTDVLVSLLTKYAKLLA</sequence>
<dbReference type="InterPro" id="IPR011761">
    <property type="entry name" value="ATP-grasp"/>
</dbReference>
<protein>
    <recommendedName>
        <fullName evidence="4">ATP-grasp domain-containing protein</fullName>
    </recommendedName>
</protein>
<evidence type="ECO:0000259" key="4">
    <source>
        <dbReference type="PROSITE" id="PS50975"/>
    </source>
</evidence>
<comment type="similarity">
    <text evidence="1">Belongs to the D-alanine--D-alanine ligase family.</text>
</comment>
<feature type="domain" description="ATP-grasp" evidence="4">
    <location>
        <begin position="153"/>
        <end position="359"/>
    </location>
</feature>
<dbReference type="PANTHER" id="PTHR23132">
    <property type="entry name" value="D-ALANINE--D-ALANINE LIGASE"/>
    <property type="match status" value="1"/>
</dbReference>
<evidence type="ECO:0000313" key="5">
    <source>
        <dbReference type="EMBL" id="OGG11706.1"/>
    </source>
</evidence>
<keyword evidence="3" id="KW-0067">ATP-binding</keyword>
<dbReference type="GO" id="GO:0008716">
    <property type="term" value="F:D-alanine-D-alanine ligase activity"/>
    <property type="evidence" value="ECO:0007669"/>
    <property type="project" value="InterPro"/>
</dbReference>
<accession>A0A1F5ZGR8</accession>
<dbReference type="PANTHER" id="PTHR23132:SF23">
    <property type="entry name" value="D-ALANINE--D-ALANINE LIGASE B"/>
    <property type="match status" value="1"/>
</dbReference>